<accession>A0A0A9EFB6</accession>
<dbReference type="EMBL" id="GBRH01199129">
    <property type="protein sequence ID" value="JAD98766.1"/>
    <property type="molecule type" value="Transcribed_RNA"/>
</dbReference>
<evidence type="ECO:0000313" key="1">
    <source>
        <dbReference type="EMBL" id="JAD98766.1"/>
    </source>
</evidence>
<sequence length="44" mass="4999">MNKDTEMPNSLIYSLIMPKFDKSIQELWPKHSIQVALTILGVPA</sequence>
<proteinExistence type="predicted"/>
<reference evidence="1" key="1">
    <citation type="submission" date="2014-09" db="EMBL/GenBank/DDBJ databases">
        <authorList>
            <person name="Magalhaes I.L.F."/>
            <person name="Oliveira U."/>
            <person name="Santos F.R."/>
            <person name="Vidigal T.H.D.A."/>
            <person name="Brescovit A.D."/>
            <person name="Santos A.J."/>
        </authorList>
    </citation>
    <scope>NUCLEOTIDE SEQUENCE</scope>
    <source>
        <tissue evidence="1">Shoot tissue taken approximately 20 cm above the soil surface</tissue>
    </source>
</reference>
<organism evidence="1">
    <name type="scientific">Arundo donax</name>
    <name type="common">Giant reed</name>
    <name type="synonym">Donax arundinaceus</name>
    <dbReference type="NCBI Taxonomy" id="35708"/>
    <lineage>
        <taxon>Eukaryota</taxon>
        <taxon>Viridiplantae</taxon>
        <taxon>Streptophyta</taxon>
        <taxon>Embryophyta</taxon>
        <taxon>Tracheophyta</taxon>
        <taxon>Spermatophyta</taxon>
        <taxon>Magnoliopsida</taxon>
        <taxon>Liliopsida</taxon>
        <taxon>Poales</taxon>
        <taxon>Poaceae</taxon>
        <taxon>PACMAD clade</taxon>
        <taxon>Arundinoideae</taxon>
        <taxon>Arundineae</taxon>
        <taxon>Arundo</taxon>
    </lineage>
</organism>
<dbReference type="AlphaFoldDB" id="A0A0A9EFB6"/>
<protein>
    <submittedName>
        <fullName evidence="1">Uncharacterized protein</fullName>
    </submittedName>
</protein>
<reference evidence="1" key="2">
    <citation type="journal article" date="2015" name="Data Brief">
        <title>Shoot transcriptome of the giant reed, Arundo donax.</title>
        <authorList>
            <person name="Barrero R.A."/>
            <person name="Guerrero F.D."/>
            <person name="Moolhuijzen P."/>
            <person name="Goolsby J.A."/>
            <person name="Tidwell J."/>
            <person name="Bellgard S.E."/>
            <person name="Bellgard M.I."/>
        </authorList>
    </citation>
    <scope>NUCLEOTIDE SEQUENCE</scope>
    <source>
        <tissue evidence="1">Shoot tissue taken approximately 20 cm above the soil surface</tissue>
    </source>
</reference>
<name>A0A0A9EFB6_ARUDO</name>